<dbReference type="Proteomes" id="UP000587942">
    <property type="component" value="Unassembled WGS sequence"/>
</dbReference>
<evidence type="ECO:0000256" key="1">
    <source>
        <dbReference type="ARBA" id="ARBA00005322"/>
    </source>
</evidence>
<sequence>MKINNFGTNRINPYNRQANKIDEMKKAEKPVDKVEISSTAKAMQQLSEVEQLRQKKVEELKVQVENGTYKPNPKDIAKSILDFYGKK</sequence>
<dbReference type="AlphaFoldDB" id="A0A846TE44"/>
<keyword evidence="8" id="KW-0282">Flagellum</keyword>
<dbReference type="InterPro" id="IPR007412">
    <property type="entry name" value="FlgM"/>
</dbReference>
<keyword evidence="5" id="KW-0805">Transcription regulation</keyword>
<organism evidence="8 9">
    <name type="scientific">Mesobacillus selenatarsenatis</name>
    <dbReference type="NCBI Taxonomy" id="388741"/>
    <lineage>
        <taxon>Bacteria</taxon>
        <taxon>Bacillati</taxon>
        <taxon>Bacillota</taxon>
        <taxon>Bacilli</taxon>
        <taxon>Bacillales</taxon>
        <taxon>Bacillaceae</taxon>
        <taxon>Mesobacillus</taxon>
    </lineage>
</organism>
<evidence type="ECO:0000256" key="3">
    <source>
        <dbReference type="ARBA" id="ARBA00022491"/>
    </source>
</evidence>
<dbReference type="GO" id="GO:0044781">
    <property type="term" value="P:bacterial-type flagellum organization"/>
    <property type="evidence" value="ECO:0007669"/>
    <property type="project" value="UniProtKB-KW"/>
</dbReference>
<accession>A0A846TE44</accession>
<proteinExistence type="inferred from homology"/>
<evidence type="ECO:0000256" key="2">
    <source>
        <dbReference type="ARBA" id="ARBA00017823"/>
    </source>
</evidence>
<comment type="caution">
    <text evidence="8">The sequence shown here is derived from an EMBL/GenBank/DDBJ whole genome shotgun (WGS) entry which is preliminary data.</text>
</comment>
<reference evidence="8 9" key="1">
    <citation type="submission" date="2020-03" db="EMBL/GenBank/DDBJ databases">
        <authorList>
            <person name="Sun Q."/>
        </authorList>
    </citation>
    <scope>NUCLEOTIDE SEQUENCE [LARGE SCALE GENOMIC DNA]</scope>
    <source>
        <strain evidence="8 9">KACC 21451</strain>
    </source>
</reference>
<dbReference type="RefSeq" id="WP_167833213.1">
    <property type="nucleotide sequence ID" value="NZ_JAAVUM010000010.1"/>
</dbReference>
<keyword evidence="6" id="KW-0804">Transcription</keyword>
<dbReference type="Gene3D" id="6.10.140.30">
    <property type="entry name" value="Anti-sigma-28 factor FlgM"/>
    <property type="match status" value="1"/>
</dbReference>
<dbReference type="NCBIfam" id="TIGR03824">
    <property type="entry name" value="FlgM_jcvi"/>
    <property type="match status" value="1"/>
</dbReference>
<dbReference type="GO" id="GO:0045892">
    <property type="term" value="P:negative regulation of DNA-templated transcription"/>
    <property type="evidence" value="ECO:0007669"/>
    <property type="project" value="InterPro"/>
</dbReference>
<evidence type="ECO:0000259" key="7">
    <source>
        <dbReference type="Pfam" id="PF04316"/>
    </source>
</evidence>
<gene>
    <name evidence="8" type="primary">flgM</name>
    <name evidence="8" type="ORF">GWK17_15220</name>
</gene>
<feature type="domain" description="Anti-sigma-28 factor FlgM C-terminal" evidence="7">
    <location>
        <begin position="32"/>
        <end position="82"/>
    </location>
</feature>
<evidence type="ECO:0000256" key="5">
    <source>
        <dbReference type="ARBA" id="ARBA00023015"/>
    </source>
</evidence>
<dbReference type="SUPFAM" id="SSF101498">
    <property type="entry name" value="Anti-sigma factor FlgM"/>
    <property type="match status" value="1"/>
</dbReference>
<protein>
    <recommendedName>
        <fullName evidence="2">Negative regulator of flagellin synthesis</fullName>
    </recommendedName>
</protein>
<keyword evidence="3" id="KW-0678">Repressor</keyword>
<dbReference type="EMBL" id="JAAVUM010000010">
    <property type="protein sequence ID" value="NKE06803.1"/>
    <property type="molecule type" value="Genomic_DNA"/>
</dbReference>
<dbReference type="InterPro" id="IPR035890">
    <property type="entry name" value="Anti-sigma-28_factor_FlgM_sf"/>
</dbReference>
<evidence type="ECO:0000256" key="6">
    <source>
        <dbReference type="ARBA" id="ARBA00023163"/>
    </source>
</evidence>
<evidence type="ECO:0000256" key="4">
    <source>
        <dbReference type="ARBA" id="ARBA00022795"/>
    </source>
</evidence>
<comment type="similarity">
    <text evidence="1">Belongs to the FlgM family.</text>
</comment>
<keyword evidence="8" id="KW-0966">Cell projection</keyword>
<keyword evidence="4" id="KW-1005">Bacterial flagellum biogenesis</keyword>
<name>A0A846TE44_9BACI</name>
<evidence type="ECO:0000313" key="9">
    <source>
        <dbReference type="Proteomes" id="UP000587942"/>
    </source>
</evidence>
<keyword evidence="8" id="KW-0969">Cilium</keyword>
<dbReference type="InterPro" id="IPR031316">
    <property type="entry name" value="FlgM_C"/>
</dbReference>
<dbReference type="Pfam" id="PF04316">
    <property type="entry name" value="FlgM"/>
    <property type="match status" value="1"/>
</dbReference>
<evidence type="ECO:0000313" key="8">
    <source>
        <dbReference type="EMBL" id="NKE06803.1"/>
    </source>
</evidence>